<dbReference type="Proteomes" id="UP000722121">
    <property type="component" value="Unassembled WGS sequence"/>
</dbReference>
<evidence type="ECO:0000313" key="2">
    <source>
        <dbReference type="EMBL" id="MBN4067251.1"/>
    </source>
</evidence>
<feature type="transmembrane region" description="Helical" evidence="1">
    <location>
        <begin position="83"/>
        <end position="102"/>
    </location>
</feature>
<dbReference type="InterPro" id="IPR016024">
    <property type="entry name" value="ARM-type_fold"/>
</dbReference>
<dbReference type="SUPFAM" id="SSF48371">
    <property type="entry name" value="ARM repeat"/>
    <property type="match status" value="1"/>
</dbReference>
<gene>
    <name evidence="2" type="ORF">JYU14_04125</name>
</gene>
<protein>
    <submittedName>
        <fullName evidence="2">Uncharacterized protein</fullName>
    </submittedName>
</protein>
<feature type="transmembrane region" description="Helical" evidence="1">
    <location>
        <begin position="7"/>
        <end position="27"/>
    </location>
</feature>
<organism evidence="2 3">
    <name type="scientific">Simkania negevensis</name>
    <dbReference type="NCBI Taxonomy" id="83561"/>
    <lineage>
        <taxon>Bacteria</taxon>
        <taxon>Pseudomonadati</taxon>
        <taxon>Chlamydiota</taxon>
        <taxon>Chlamydiia</taxon>
        <taxon>Parachlamydiales</taxon>
        <taxon>Simkaniaceae</taxon>
        <taxon>Simkania</taxon>
    </lineage>
</organism>
<keyword evidence="3" id="KW-1185">Reference proteome</keyword>
<comment type="caution">
    <text evidence="2">The sequence shown here is derived from an EMBL/GenBank/DDBJ whole genome shotgun (WGS) entry which is preliminary data.</text>
</comment>
<keyword evidence="1" id="KW-0812">Transmembrane</keyword>
<dbReference type="EMBL" id="JAFITR010000094">
    <property type="protein sequence ID" value="MBN4067251.1"/>
    <property type="molecule type" value="Genomic_DNA"/>
</dbReference>
<dbReference type="Gene3D" id="1.25.10.10">
    <property type="entry name" value="Leucine-rich Repeat Variant"/>
    <property type="match status" value="1"/>
</dbReference>
<keyword evidence="1" id="KW-1133">Transmembrane helix</keyword>
<name>A0ABS3AR90_9BACT</name>
<dbReference type="InterPro" id="IPR011989">
    <property type="entry name" value="ARM-like"/>
</dbReference>
<proteinExistence type="predicted"/>
<evidence type="ECO:0000313" key="3">
    <source>
        <dbReference type="Proteomes" id="UP000722121"/>
    </source>
</evidence>
<evidence type="ECO:0000256" key="1">
    <source>
        <dbReference type="SAM" id="Phobius"/>
    </source>
</evidence>
<accession>A0ABS3AR90</accession>
<sequence length="244" mass="26875">MAKRATIIGFLCSIFAITISTMIAILFMKEAYSVWLLELVGLALSSAAGAFIVGWGASVIVMYRRNKKQYDTALPDNRPKVQLYFACAGIVSVVVAVVVFSMDDYYLQEARTTANDSKRLVQTYQYATKAPIHKEKIMLCLAGNPVTPPELLHKLGTADSIKVRSYIAKNPRTPPATLKALARDTRVQVRSRLATNPSLPSSVFEILLQDPEDEVVLNLSDNPALPEVMLARLALMKKAEEDLG</sequence>
<keyword evidence="1" id="KW-0472">Membrane</keyword>
<feature type="transmembrane region" description="Helical" evidence="1">
    <location>
        <begin position="39"/>
        <end position="63"/>
    </location>
</feature>
<reference evidence="2 3" key="1">
    <citation type="submission" date="2021-02" db="EMBL/GenBank/DDBJ databases">
        <title>Activity-based single-cell genomes from oceanic crustal fluid captures similar information to metagenomic and metatranscriptomic surveys with orders of magnitude less sampling.</title>
        <authorList>
            <person name="D'Angelo T.S."/>
            <person name="Orcutt B.N."/>
        </authorList>
    </citation>
    <scope>NUCLEOTIDE SEQUENCE [LARGE SCALE GENOMIC DNA]</scope>
    <source>
        <strain evidence="2">AH-315-G07</strain>
    </source>
</reference>